<evidence type="ECO:0000313" key="1">
    <source>
        <dbReference type="EMBL" id="CAB1274464.1"/>
    </source>
</evidence>
<dbReference type="KEGG" id="ntg:NSCAC_0182"/>
<protein>
    <submittedName>
        <fullName evidence="1">Uncharacterized protein</fullName>
    </submittedName>
</protein>
<reference evidence="1 2" key="1">
    <citation type="submission" date="2020-03" db="EMBL/GenBank/DDBJ databases">
        <authorList>
            <person name="Picone N."/>
        </authorList>
    </citation>
    <scope>NUCLEOTIDE SEQUENCE [LARGE SCALE GENOMIC DNA]</scope>
    <source>
        <strain evidence="1">NSCAC1</strain>
    </source>
</reference>
<name>A0A7G1Q838_9GAMM</name>
<proteinExistence type="predicted"/>
<sequence length="42" mass="5023">MPGLLQKPYAQKLGFKKDQIFTGFYSCDFDFFHQQYLANEWA</sequence>
<organism evidence="1 2">
    <name type="scientific">Candidatus Nitrosacidococcus tergens</name>
    <dbReference type="NCBI Taxonomy" id="553981"/>
    <lineage>
        <taxon>Bacteria</taxon>
        <taxon>Pseudomonadati</taxon>
        <taxon>Pseudomonadota</taxon>
        <taxon>Gammaproteobacteria</taxon>
        <taxon>Chromatiales</taxon>
        <taxon>Chromatiaceae</taxon>
        <taxon>Candidatus Nitrosacidococcus</taxon>
    </lineage>
</organism>
<accession>A0A7G1Q838</accession>
<dbReference type="EMBL" id="LR778175">
    <property type="protein sequence ID" value="CAB1274464.1"/>
    <property type="molecule type" value="Genomic_DNA"/>
</dbReference>
<dbReference type="AlphaFoldDB" id="A0A7G1Q838"/>
<keyword evidence="2" id="KW-1185">Reference proteome</keyword>
<gene>
    <name evidence="1" type="ORF">NSCAC_0182</name>
</gene>
<evidence type="ECO:0000313" key="2">
    <source>
        <dbReference type="Proteomes" id="UP000516072"/>
    </source>
</evidence>
<dbReference type="Proteomes" id="UP000516072">
    <property type="component" value="Chromosome"/>
</dbReference>